<accession>A0AAP0N1I5</accession>
<dbReference type="PANTHER" id="PTHR11101">
    <property type="entry name" value="PHOSPHATE TRANSPORTER"/>
    <property type="match status" value="1"/>
</dbReference>
<dbReference type="EMBL" id="JBCGBO010000002">
    <property type="protein sequence ID" value="KAK9223967.1"/>
    <property type="molecule type" value="Genomic_DNA"/>
</dbReference>
<keyword evidence="2 7" id="KW-0813">Transport</keyword>
<reference evidence="8 9" key="1">
    <citation type="submission" date="2024-05" db="EMBL/GenBank/DDBJ databases">
        <title>Haplotype-resolved chromosome-level genome assembly of Huyou (Citrus changshanensis).</title>
        <authorList>
            <person name="Miao C."/>
            <person name="Chen W."/>
            <person name="Wu Y."/>
            <person name="Wang L."/>
            <person name="Zhao S."/>
            <person name="Grierson D."/>
            <person name="Xu C."/>
            <person name="Chen K."/>
        </authorList>
    </citation>
    <scope>NUCLEOTIDE SEQUENCE [LARGE SCALE GENOMIC DNA]</scope>
    <source>
        <strain evidence="8">01-14</strain>
        <tissue evidence="8">Leaf</tissue>
    </source>
</reference>
<comment type="function">
    <text evidence="7">Sodium-phosphate symporter.</text>
</comment>
<feature type="transmembrane region" description="Helical" evidence="7">
    <location>
        <begin position="435"/>
        <end position="459"/>
    </location>
</feature>
<feature type="transmembrane region" description="Helical" evidence="7">
    <location>
        <begin position="479"/>
        <end position="500"/>
    </location>
</feature>
<evidence type="ECO:0000256" key="5">
    <source>
        <dbReference type="ARBA" id="ARBA00022989"/>
    </source>
</evidence>
<keyword evidence="5 7" id="KW-1133">Transmembrane helix</keyword>
<keyword evidence="4 7" id="KW-0812">Transmembrane</keyword>
<proteinExistence type="inferred from homology"/>
<protein>
    <recommendedName>
        <fullName evidence="7">Phosphate transporter</fullName>
    </recommendedName>
</protein>
<evidence type="ECO:0000256" key="7">
    <source>
        <dbReference type="RuleBase" id="RU363058"/>
    </source>
</evidence>
<sequence>MPADSEKIPVEFAVQVVGKWKETYQWVPVLGGFAAFAMAFSAGANNLPAPFSTALGSGTLTLLKASIMAGLIYVPGAAMASNSTFIKENQPSEGFLMWSMVVVLITASIRSPPLAIWLVIATYFELPVSPQQATQAALLGSMLVTEGFDYIPLWNKNDNHNFNGGGLLWIFLEWTVAPLFACMCACFLFILLKVLILRHKNARERILIFFPVDYGLSAGLLCLFLVYRVRGHLMHIPRWVTIAAVALATFIGAVLPLVVIVPLATKELGATEKHKTAKNNNMNSTKEQCVEIQDQTCSNNTKGGDDEAEDVLREFMQRRVLDTVYEEEERNSCASPDSTIKDSDQQLALSTGQSTQFKHLLQCTPNNLVQTKTFHKMENQSPFQSAYNFVRNFTKSTVSPVIEYDRNTLIRHALAEKYDEIEDCFSVPHLLASCIFALIQSVSEIAAIVSPYGAIVDIFNNRAKYSGNGEDVDSIDVSWWFRALGGLGAVMGFILCGWKLTQCLGGKLTYMSNSRGLASQLSTVAAVIIVSTTNLPVSTVHAFVGSLVGVGIADDIQNVNWKLLFKFICGWVMTLIFCCGAAFAIFYASVHVPAYAVP</sequence>
<feature type="transmembrane region" description="Helical" evidence="7">
    <location>
        <begin position="95"/>
        <end position="124"/>
    </location>
</feature>
<keyword evidence="3 7" id="KW-0592">Phosphate transport</keyword>
<comment type="caution">
    <text evidence="8">The sequence shown here is derived from an EMBL/GenBank/DDBJ whole genome shotgun (WGS) entry which is preliminary data.</text>
</comment>
<evidence type="ECO:0000256" key="1">
    <source>
        <dbReference type="ARBA" id="ARBA00004141"/>
    </source>
</evidence>
<evidence type="ECO:0000256" key="2">
    <source>
        <dbReference type="ARBA" id="ARBA00022448"/>
    </source>
</evidence>
<dbReference type="GO" id="GO:0016020">
    <property type="term" value="C:membrane"/>
    <property type="evidence" value="ECO:0007669"/>
    <property type="project" value="UniProtKB-SubCell"/>
</dbReference>
<evidence type="ECO:0000256" key="3">
    <source>
        <dbReference type="ARBA" id="ARBA00022592"/>
    </source>
</evidence>
<dbReference type="GO" id="GO:0035435">
    <property type="term" value="P:phosphate ion transmembrane transport"/>
    <property type="evidence" value="ECO:0007669"/>
    <property type="project" value="TreeGrafter"/>
</dbReference>
<feature type="transmembrane region" description="Helical" evidence="7">
    <location>
        <begin position="166"/>
        <end position="194"/>
    </location>
</feature>
<dbReference type="GO" id="GO:0005315">
    <property type="term" value="F:phosphate transmembrane transporter activity"/>
    <property type="evidence" value="ECO:0007669"/>
    <property type="project" value="InterPro"/>
</dbReference>
<evidence type="ECO:0000256" key="4">
    <source>
        <dbReference type="ARBA" id="ARBA00022692"/>
    </source>
</evidence>
<evidence type="ECO:0000313" key="8">
    <source>
        <dbReference type="EMBL" id="KAK9223967.1"/>
    </source>
</evidence>
<feature type="transmembrane region" description="Helical" evidence="7">
    <location>
        <begin position="564"/>
        <end position="588"/>
    </location>
</feature>
<feature type="transmembrane region" description="Helical" evidence="7">
    <location>
        <begin position="24"/>
        <end position="42"/>
    </location>
</feature>
<evidence type="ECO:0000313" key="9">
    <source>
        <dbReference type="Proteomes" id="UP001428341"/>
    </source>
</evidence>
<keyword evidence="9" id="KW-1185">Reference proteome</keyword>
<comment type="subcellular location">
    <subcellularLocation>
        <location evidence="1 7">Membrane</location>
        <topology evidence="1 7">Multi-pass membrane protein</topology>
    </subcellularLocation>
</comment>
<dbReference type="InterPro" id="IPR001204">
    <property type="entry name" value="Phos_transporter"/>
</dbReference>
<dbReference type="PANTHER" id="PTHR11101:SF89">
    <property type="entry name" value="PHOSPHATE TRANSPORTER"/>
    <property type="match status" value="1"/>
</dbReference>
<feature type="transmembrane region" description="Helical" evidence="7">
    <location>
        <begin position="206"/>
        <end position="227"/>
    </location>
</feature>
<gene>
    <name evidence="8" type="ORF">WN944_012416</name>
</gene>
<dbReference type="Proteomes" id="UP001428341">
    <property type="component" value="Unassembled WGS sequence"/>
</dbReference>
<feature type="transmembrane region" description="Helical" evidence="7">
    <location>
        <begin position="54"/>
        <end position="75"/>
    </location>
</feature>
<name>A0AAP0N1I5_9ROSI</name>
<feature type="transmembrane region" description="Helical" evidence="7">
    <location>
        <begin position="239"/>
        <end position="265"/>
    </location>
</feature>
<evidence type="ECO:0000256" key="6">
    <source>
        <dbReference type="ARBA" id="ARBA00023136"/>
    </source>
</evidence>
<keyword evidence="6 7" id="KW-0472">Membrane</keyword>
<dbReference type="Pfam" id="PF01384">
    <property type="entry name" value="PHO4"/>
    <property type="match status" value="1"/>
</dbReference>
<organism evidence="8 9">
    <name type="scientific">Citrus x changshan-huyou</name>
    <dbReference type="NCBI Taxonomy" id="2935761"/>
    <lineage>
        <taxon>Eukaryota</taxon>
        <taxon>Viridiplantae</taxon>
        <taxon>Streptophyta</taxon>
        <taxon>Embryophyta</taxon>
        <taxon>Tracheophyta</taxon>
        <taxon>Spermatophyta</taxon>
        <taxon>Magnoliopsida</taxon>
        <taxon>eudicotyledons</taxon>
        <taxon>Gunneridae</taxon>
        <taxon>Pentapetalae</taxon>
        <taxon>rosids</taxon>
        <taxon>malvids</taxon>
        <taxon>Sapindales</taxon>
        <taxon>Rutaceae</taxon>
        <taxon>Aurantioideae</taxon>
        <taxon>Citrus</taxon>
    </lineage>
</organism>
<comment type="similarity">
    <text evidence="7">Belongs to the inorganic phosphate transporter (PiT) (TC 2.A.20) family.</text>
</comment>
<dbReference type="AlphaFoldDB" id="A0AAP0N1I5"/>